<keyword evidence="3" id="KW-1185">Reference proteome</keyword>
<organism evidence="2 3">
    <name type="scientific">Paenibacillus contaminans</name>
    <dbReference type="NCBI Taxonomy" id="450362"/>
    <lineage>
        <taxon>Bacteria</taxon>
        <taxon>Bacillati</taxon>
        <taxon>Bacillota</taxon>
        <taxon>Bacilli</taxon>
        <taxon>Bacillales</taxon>
        <taxon>Paenibacillaceae</taxon>
        <taxon>Paenibacillus</taxon>
    </lineage>
</organism>
<evidence type="ECO:0000259" key="1">
    <source>
        <dbReference type="SMART" id="SM00956"/>
    </source>
</evidence>
<keyword evidence="2" id="KW-0378">Hydrolase</keyword>
<dbReference type="Pfam" id="PF13451">
    <property type="entry name" value="zf_Tbcl"/>
    <property type="match status" value="1"/>
</dbReference>
<dbReference type="InterPro" id="IPR036388">
    <property type="entry name" value="WH-like_DNA-bd_sf"/>
</dbReference>
<dbReference type="Pfam" id="PF09382">
    <property type="entry name" value="RQC"/>
    <property type="match status" value="1"/>
</dbReference>
<dbReference type="EMBL" id="QMFB01000009">
    <property type="protein sequence ID" value="RAV20045.1"/>
    <property type="molecule type" value="Genomic_DNA"/>
</dbReference>
<proteinExistence type="predicted"/>
<dbReference type="InterPro" id="IPR036390">
    <property type="entry name" value="WH_DNA-bd_sf"/>
</dbReference>
<evidence type="ECO:0000313" key="2">
    <source>
        <dbReference type="EMBL" id="RAV20045.1"/>
    </source>
</evidence>
<name>A0A329MJN8_9BACL</name>
<comment type="caution">
    <text evidence="2">The sequence shown here is derived from an EMBL/GenBank/DDBJ whole genome shotgun (WGS) entry which is preliminary data.</text>
</comment>
<dbReference type="InterPro" id="IPR018982">
    <property type="entry name" value="RQC_domain"/>
</dbReference>
<dbReference type="SMART" id="SM00956">
    <property type="entry name" value="RQC"/>
    <property type="match status" value="1"/>
</dbReference>
<dbReference type="NCBIfam" id="NF041107">
    <property type="entry name" value="RQC_minor_1"/>
    <property type="match status" value="1"/>
</dbReference>
<dbReference type="AlphaFoldDB" id="A0A329MJN8"/>
<dbReference type="OrthoDB" id="9814785at2"/>
<protein>
    <submittedName>
        <fullName evidence="2">Superfamily II DNA helicase</fullName>
    </submittedName>
</protein>
<feature type="domain" description="RQC" evidence="1">
    <location>
        <begin position="34"/>
        <end position="130"/>
    </location>
</feature>
<dbReference type="GO" id="GO:0043138">
    <property type="term" value="F:3'-5' DNA helicase activity"/>
    <property type="evidence" value="ECO:0007669"/>
    <property type="project" value="InterPro"/>
</dbReference>
<dbReference type="SUPFAM" id="SSF46785">
    <property type="entry name" value="Winged helix' DNA-binding domain"/>
    <property type="match status" value="1"/>
</dbReference>
<dbReference type="GO" id="GO:0006260">
    <property type="term" value="P:DNA replication"/>
    <property type="evidence" value="ECO:0007669"/>
    <property type="project" value="InterPro"/>
</dbReference>
<evidence type="ECO:0000313" key="3">
    <source>
        <dbReference type="Proteomes" id="UP000250369"/>
    </source>
</evidence>
<gene>
    <name evidence="2" type="ORF">DQG23_16345</name>
</gene>
<dbReference type="Gene3D" id="1.10.10.10">
    <property type="entry name" value="Winged helix-like DNA-binding domain superfamily/Winged helix DNA-binding domain"/>
    <property type="match status" value="1"/>
</dbReference>
<dbReference type="InterPro" id="IPR025306">
    <property type="entry name" value="Zn-bnd_dom_prob"/>
</dbReference>
<keyword evidence="2" id="KW-0547">Nucleotide-binding</keyword>
<dbReference type="RefSeq" id="WP_113031941.1">
    <property type="nucleotide sequence ID" value="NZ_QMFB01000009.1"/>
</dbReference>
<accession>A0A329MJN8</accession>
<keyword evidence="2" id="KW-0067">ATP-binding</keyword>
<keyword evidence="2" id="KW-0347">Helicase</keyword>
<sequence>MFHNNGDILDETKQKRLKGLDSFVKLKNKPLPEPELLAILRAADDIIAEGGRTMLSKILKGSRERKLLELGLDRNPSYGFYRDLSLEQITDKIDQMIRAGFLETKKSGKLPMIAFTPLGWAVERERRADEFLQEWNVGISQNITPINIEYLKGRNRGMIFLFLYKVLCSGNKKYIPYLTLWERSDFKNVRTEIRHVIKALKRRDEMDAPDWEQLKRERFEALFIGDRDPIFLACQKCGRPFVFDEWNPDYYSSEGIKFPEKCPNCSEKAHLYR</sequence>
<dbReference type="GO" id="GO:0006281">
    <property type="term" value="P:DNA repair"/>
    <property type="evidence" value="ECO:0007669"/>
    <property type="project" value="InterPro"/>
</dbReference>
<dbReference type="Proteomes" id="UP000250369">
    <property type="component" value="Unassembled WGS sequence"/>
</dbReference>
<reference evidence="2 3" key="1">
    <citation type="journal article" date="2009" name="Int. J. Syst. Evol. Microbiol.">
        <title>Paenibacillus contaminans sp. nov., isolated from a contaminated laboratory plate.</title>
        <authorList>
            <person name="Chou J.H."/>
            <person name="Lee J.H."/>
            <person name="Lin M.C."/>
            <person name="Chang P.S."/>
            <person name="Arun A.B."/>
            <person name="Young C.C."/>
            <person name="Chen W.M."/>
        </authorList>
    </citation>
    <scope>NUCLEOTIDE SEQUENCE [LARGE SCALE GENOMIC DNA]</scope>
    <source>
        <strain evidence="2 3">CKOBP-6</strain>
    </source>
</reference>